<organism evidence="4 5">
    <name type="scientific">[Collinsella] massiliensis</name>
    <dbReference type="NCBI Taxonomy" id="1232426"/>
    <lineage>
        <taxon>Bacteria</taxon>
        <taxon>Bacillati</taxon>
        <taxon>Actinomycetota</taxon>
        <taxon>Coriobacteriia</taxon>
        <taxon>Coriobacteriales</taxon>
        <taxon>Coriobacteriaceae</taxon>
        <taxon>Enorma</taxon>
    </lineage>
</organism>
<reference evidence="5" key="1">
    <citation type="submission" date="2017-04" db="EMBL/GenBank/DDBJ databases">
        <title>Function of individual gut microbiota members based on whole genome sequencing of pure cultures obtained from chicken caecum.</title>
        <authorList>
            <person name="Medvecky M."/>
            <person name="Cejkova D."/>
            <person name="Polansky O."/>
            <person name="Karasova D."/>
            <person name="Kubasova T."/>
            <person name="Cizek A."/>
            <person name="Rychlik I."/>
        </authorList>
    </citation>
    <scope>NUCLEOTIDE SEQUENCE [LARGE SCALE GENOMIC DNA]</scope>
    <source>
        <strain evidence="5">An5</strain>
    </source>
</reference>
<proteinExistence type="predicted"/>
<protein>
    <recommendedName>
        <fullName evidence="3">Zinc-ribbon domain-containing protein</fullName>
    </recommendedName>
</protein>
<keyword evidence="2" id="KW-0472">Membrane</keyword>
<evidence type="ECO:0000256" key="2">
    <source>
        <dbReference type="SAM" id="Phobius"/>
    </source>
</evidence>
<feature type="domain" description="Zinc-ribbon" evidence="3">
    <location>
        <begin position="21"/>
        <end position="43"/>
    </location>
</feature>
<keyword evidence="2" id="KW-0812">Transmembrane</keyword>
<evidence type="ECO:0000256" key="1">
    <source>
        <dbReference type="SAM" id="MobiDB-lite"/>
    </source>
</evidence>
<evidence type="ECO:0000259" key="3">
    <source>
        <dbReference type="Pfam" id="PF13240"/>
    </source>
</evidence>
<evidence type="ECO:0000313" key="5">
    <source>
        <dbReference type="Proteomes" id="UP000195781"/>
    </source>
</evidence>
<dbReference type="EMBL" id="NFIE01000011">
    <property type="protein sequence ID" value="OUN88566.1"/>
    <property type="molecule type" value="Genomic_DNA"/>
</dbReference>
<gene>
    <name evidence="4" type="ORF">B5G02_05785</name>
</gene>
<feature type="compositionally biased region" description="Pro residues" evidence="1">
    <location>
        <begin position="68"/>
        <end position="94"/>
    </location>
</feature>
<accession>A0A1Y3XSM1</accession>
<keyword evidence="2" id="KW-1133">Transmembrane helix</keyword>
<feature type="compositionally biased region" description="Low complexity" evidence="1">
    <location>
        <begin position="47"/>
        <end position="67"/>
    </location>
</feature>
<keyword evidence="5" id="KW-1185">Reference proteome</keyword>
<comment type="caution">
    <text evidence="4">The sequence shown here is derived from an EMBL/GenBank/DDBJ whole genome shotgun (WGS) entry which is preliminary data.</text>
</comment>
<dbReference type="InterPro" id="IPR026870">
    <property type="entry name" value="Zinc_ribbon_dom"/>
</dbReference>
<feature type="transmembrane region" description="Helical" evidence="2">
    <location>
        <begin position="132"/>
        <end position="154"/>
    </location>
</feature>
<dbReference type="AlphaFoldDB" id="A0A1Y3XSM1"/>
<feature type="region of interest" description="Disordered" evidence="1">
    <location>
        <begin position="37"/>
        <end position="123"/>
    </location>
</feature>
<sequence>MPDGSGSALTGSCEEEEVPMFCPYCGTKLPDGAAFCGSCGRPLTQQPAAEPKPAAADVPPAATAAPTTPAPAPTAPAPAPAAAPTTPAPAPAPAPQATGVPPAPPTTPPDFNQAPFDGKQPKKPFHVSRGMTIGILALAVIAVVVIVLSLTGVFGGGSTNSPEGIADRTETLYNDLMNSDFDADAFTQFGTGLLDMMPSEVVDEMVDVQGYSSRQELAEYVGDTIGGTLSSYGSMISAYLDYFTISVDVSLGDQLDASEIDDLNSEFSYNGFDLTVTEGYELDGSVTVTLNEDIAGYSAGEEISQDMGSLGMYAVKIGNSWYIWG</sequence>
<dbReference type="Proteomes" id="UP000195781">
    <property type="component" value="Unassembled WGS sequence"/>
</dbReference>
<name>A0A1Y3XSM1_9ACTN</name>
<evidence type="ECO:0000313" key="4">
    <source>
        <dbReference type="EMBL" id="OUN88566.1"/>
    </source>
</evidence>
<dbReference type="Pfam" id="PF13240">
    <property type="entry name" value="Zn_Ribbon_1"/>
    <property type="match status" value="1"/>
</dbReference>